<dbReference type="PANTHER" id="PTHR47738">
    <property type="entry name" value="PTS SYSTEM FRUCTOSE-LIKE EIIA COMPONENT-RELATED"/>
    <property type="match status" value="1"/>
</dbReference>
<evidence type="ECO:0000313" key="3">
    <source>
        <dbReference type="Proteomes" id="UP000258927"/>
    </source>
</evidence>
<dbReference type="GO" id="GO:0030295">
    <property type="term" value="F:protein kinase activator activity"/>
    <property type="evidence" value="ECO:0007669"/>
    <property type="project" value="TreeGrafter"/>
</dbReference>
<dbReference type="InterPro" id="IPR051541">
    <property type="entry name" value="PTS_SugarTrans_NitroReg"/>
</dbReference>
<dbReference type="RefSeq" id="WP_027835548.1">
    <property type="nucleotide sequence ID" value="NZ_CP021330.1"/>
</dbReference>
<evidence type="ECO:0000259" key="1">
    <source>
        <dbReference type="PROSITE" id="PS51094"/>
    </source>
</evidence>
<dbReference type="InterPro" id="IPR002178">
    <property type="entry name" value="PTS_EIIA_type-2_dom"/>
</dbReference>
<dbReference type="STRING" id="1122213.GCA_000423365_02691"/>
<gene>
    <name evidence="2" type="ORF">MXMO3_03383</name>
</gene>
<dbReference type="GO" id="GO:0016740">
    <property type="term" value="F:transferase activity"/>
    <property type="evidence" value="ECO:0007669"/>
    <property type="project" value="UniProtKB-KW"/>
</dbReference>
<dbReference type="AlphaFoldDB" id="A0A2R4MIP2"/>
<dbReference type="Proteomes" id="UP000258927">
    <property type="component" value="Chromosome"/>
</dbReference>
<dbReference type="PROSITE" id="PS00372">
    <property type="entry name" value="PTS_EIIA_TYPE_2_HIS"/>
    <property type="match status" value="1"/>
</dbReference>
<protein>
    <submittedName>
        <fullName evidence="2">Protein-N(Pi)-phosphohistidine--sugar phosphotransferase</fullName>
    </submittedName>
</protein>
<dbReference type="KEGG" id="mmyr:MXMO3_03383"/>
<keyword evidence="3" id="KW-1185">Reference proteome</keyword>
<proteinExistence type="predicted"/>
<name>A0A2R4MIP2_9HYPH</name>
<dbReference type="SUPFAM" id="SSF55804">
    <property type="entry name" value="Phoshotransferase/anion transport protein"/>
    <property type="match status" value="1"/>
</dbReference>
<reference evidence="2 3" key="1">
    <citation type="submission" date="2017-05" db="EMBL/GenBank/DDBJ databases">
        <title>Genome Analysis of Maritalea myrionectae HL2708#5.</title>
        <authorList>
            <consortium name="Cotde Inc.-PKNU"/>
            <person name="Jang D."/>
            <person name="Oh H.-M."/>
        </authorList>
    </citation>
    <scope>NUCLEOTIDE SEQUENCE [LARGE SCALE GENOMIC DNA]</scope>
    <source>
        <strain evidence="2 3">HL2708#5</strain>
    </source>
</reference>
<keyword evidence="2" id="KW-0808">Transferase</keyword>
<accession>A0A2R4MIP2</accession>
<dbReference type="EMBL" id="CP021330">
    <property type="protein sequence ID" value="AVX05887.1"/>
    <property type="molecule type" value="Genomic_DNA"/>
</dbReference>
<organism evidence="2 3">
    <name type="scientific">Maritalea myrionectae</name>
    <dbReference type="NCBI Taxonomy" id="454601"/>
    <lineage>
        <taxon>Bacteria</taxon>
        <taxon>Pseudomonadati</taxon>
        <taxon>Pseudomonadota</taxon>
        <taxon>Alphaproteobacteria</taxon>
        <taxon>Hyphomicrobiales</taxon>
        <taxon>Devosiaceae</taxon>
        <taxon>Maritalea</taxon>
    </lineage>
</organism>
<sequence>MEIAQILASKAIVPCAKVTCKRQLLQLAAERASEVVGLDAHQIFETLKEREQLGSTGLGDGIAIPHGKLKGLDGVHCILIRLEHGIEFEAVDDKPVDLAFVLLAPQGSGADHLKALSRIARLTRTPGLMERLRKMQSAEDIHEFLTREAEETNAA</sequence>
<evidence type="ECO:0000313" key="2">
    <source>
        <dbReference type="EMBL" id="AVX05887.1"/>
    </source>
</evidence>
<dbReference type="PROSITE" id="PS51094">
    <property type="entry name" value="PTS_EIIA_TYPE_2"/>
    <property type="match status" value="1"/>
</dbReference>
<dbReference type="Gene3D" id="3.40.930.10">
    <property type="entry name" value="Mannitol-specific EII, Chain A"/>
    <property type="match status" value="1"/>
</dbReference>
<feature type="domain" description="PTS EIIA type-2" evidence="1">
    <location>
        <begin position="5"/>
        <end position="148"/>
    </location>
</feature>
<dbReference type="InterPro" id="IPR016152">
    <property type="entry name" value="PTrfase/Anion_transptr"/>
</dbReference>
<dbReference type="Pfam" id="PF00359">
    <property type="entry name" value="PTS_EIIA_2"/>
    <property type="match status" value="1"/>
</dbReference>
<dbReference type="CDD" id="cd00211">
    <property type="entry name" value="PTS_IIA_fru"/>
    <property type="match status" value="1"/>
</dbReference>
<dbReference type="PANTHER" id="PTHR47738:SF1">
    <property type="entry name" value="NITROGEN REGULATORY PROTEIN"/>
    <property type="match status" value="1"/>
</dbReference>